<organism evidence="2 3">
    <name type="scientific">Dactylosporangium salmoneum</name>
    <dbReference type="NCBI Taxonomy" id="53361"/>
    <lineage>
        <taxon>Bacteria</taxon>
        <taxon>Bacillati</taxon>
        <taxon>Actinomycetota</taxon>
        <taxon>Actinomycetes</taxon>
        <taxon>Micromonosporales</taxon>
        <taxon>Micromonosporaceae</taxon>
        <taxon>Dactylosporangium</taxon>
    </lineage>
</organism>
<name>A0ABN3G183_9ACTN</name>
<sequence length="80" mass="8452">MPTDQPSRWTHAAPPAIPYNGATVGHANEPHPCRCAANTDHVIGATVTASGRNGPRRQNLSALAARRRARGKLAVNCTKS</sequence>
<gene>
    <name evidence="2" type="ORF">GCM10010170_025870</name>
</gene>
<evidence type="ECO:0000313" key="3">
    <source>
        <dbReference type="Proteomes" id="UP001501444"/>
    </source>
</evidence>
<comment type="caution">
    <text evidence="2">The sequence shown here is derived from an EMBL/GenBank/DDBJ whole genome shotgun (WGS) entry which is preliminary data.</text>
</comment>
<keyword evidence="3" id="KW-1185">Reference proteome</keyword>
<feature type="region of interest" description="Disordered" evidence="1">
    <location>
        <begin position="47"/>
        <end position="80"/>
    </location>
</feature>
<reference evidence="2 3" key="1">
    <citation type="journal article" date="2019" name="Int. J. Syst. Evol. Microbiol.">
        <title>The Global Catalogue of Microorganisms (GCM) 10K type strain sequencing project: providing services to taxonomists for standard genome sequencing and annotation.</title>
        <authorList>
            <consortium name="The Broad Institute Genomics Platform"/>
            <consortium name="The Broad Institute Genome Sequencing Center for Infectious Disease"/>
            <person name="Wu L."/>
            <person name="Ma J."/>
        </authorList>
    </citation>
    <scope>NUCLEOTIDE SEQUENCE [LARGE SCALE GENOMIC DNA]</scope>
    <source>
        <strain evidence="2 3">JCM 3272</strain>
    </source>
</reference>
<proteinExistence type="predicted"/>
<protein>
    <submittedName>
        <fullName evidence="2">Uncharacterized protein</fullName>
    </submittedName>
</protein>
<evidence type="ECO:0000256" key="1">
    <source>
        <dbReference type="SAM" id="MobiDB-lite"/>
    </source>
</evidence>
<evidence type="ECO:0000313" key="2">
    <source>
        <dbReference type="EMBL" id="GAA2342019.1"/>
    </source>
</evidence>
<accession>A0ABN3G183</accession>
<dbReference type="Proteomes" id="UP001501444">
    <property type="component" value="Unassembled WGS sequence"/>
</dbReference>
<dbReference type="EMBL" id="BAAARV010000021">
    <property type="protein sequence ID" value="GAA2342019.1"/>
    <property type="molecule type" value="Genomic_DNA"/>
</dbReference>